<proteinExistence type="predicted"/>
<dbReference type="Proteomes" id="UP000317730">
    <property type="component" value="Unassembled WGS sequence"/>
</dbReference>
<evidence type="ECO:0008006" key="3">
    <source>
        <dbReference type="Google" id="ProtNLM"/>
    </source>
</evidence>
<evidence type="ECO:0000313" key="1">
    <source>
        <dbReference type="EMBL" id="GEB85348.1"/>
    </source>
</evidence>
<dbReference type="AlphaFoldDB" id="A0A4Y3TUG4"/>
<comment type="caution">
    <text evidence="1">The sequence shown here is derived from an EMBL/GenBank/DDBJ whole genome shotgun (WGS) entry which is preliminary data.</text>
</comment>
<dbReference type="RefSeq" id="WP_242008982.1">
    <property type="nucleotide sequence ID" value="NZ_BAPL01000001.1"/>
</dbReference>
<protein>
    <recommendedName>
        <fullName evidence="3">Transporter</fullName>
    </recommendedName>
</protein>
<accession>A0A4Y3TUG4</accession>
<organism evidence="1 2">
    <name type="scientific">Acetobacter peroxydans</name>
    <dbReference type="NCBI Taxonomy" id="104098"/>
    <lineage>
        <taxon>Bacteria</taxon>
        <taxon>Pseudomonadati</taxon>
        <taxon>Pseudomonadota</taxon>
        <taxon>Alphaproteobacteria</taxon>
        <taxon>Acetobacterales</taxon>
        <taxon>Acetobacteraceae</taxon>
        <taxon>Acetobacter</taxon>
    </lineage>
</organism>
<gene>
    <name evidence="1" type="ORF">APE01nite_11450</name>
</gene>
<evidence type="ECO:0000313" key="2">
    <source>
        <dbReference type="Proteomes" id="UP000317730"/>
    </source>
</evidence>
<dbReference type="EMBL" id="BJMV01000005">
    <property type="protein sequence ID" value="GEB85348.1"/>
    <property type="molecule type" value="Genomic_DNA"/>
</dbReference>
<name>A0A4Y3TUG4_9PROT</name>
<sequence>MAVAFGGVAVQSQQAMAEQWYTGSLISPSGPLSKKGMFLLEPYMYYAVPSGMIGPNNDAVPMSSPRQQSVTNLTIYRYAVTDTISIQTEPTIAYRWKHGDNTSSGLKLGDVPVDLMWRYLTADPARYIPTLNLITGVSFPTGDYSSLGRAQDGVGSGVYTYRVALTEQSTYTLPNNHELRLRVWATFRRALTTAHLHDVTSYGTTQGFQGRAQPGMYGGAGFSLEYGVTQRWVLALDVARDWSNGTKLHGTYTSTQQTISQTGTPSGDWQIAPAVEYNWSPRYGIIAGVSVYYAGHNTERVVSPQFAFNALY</sequence>
<keyword evidence="2" id="KW-1185">Reference proteome</keyword>
<reference evidence="1 2" key="1">
    <citation type="submission" date="2019-06" db="EMBL/GenBank/DDBJ databases">
        <title>Whole genome shotgun sequence of Acetobacter peroxydans NBRC 13755.</title>
        <authorList>
            <person name="Hosoyama A."/>
            <person name="Uohara A."/>
            <person name="Ohji S."/>
            <person name="Ichikawa N."/>
        </authorList>
    </citation>
    <scope>NUCLEOTIDE SEQUENCE [LARGE SCALE GENOMIC DNA]</scope>
    <source>
        <strain evidence="1 2">NBRC 13755</strain>
    </source>
</reference>